<dbReference type="InterPro" id="IPR027417">
    <property type="entry name" value="P-loop_NTPase"/>
</dbReference>
<dbReference type="FunFam" id="3.40.50.300:FF:001220">
    <property type="entry name" value="ABC transporter ATP-binding subunit"/>
    <property type="match status" value="1"/>
</dbReference>
<dbReference type="RefSeq" id="WP_091555238.1">
    <property type="nucleotide sequence ID" value="NZ_FNPH01000003.1"/>
</dbReference>
<evidence type="ECO:0000256" key="4">
    <source>
        <dbReference type="ARBA" id="ARBA00022840"/>
    </source>
</evidence>
<comment type="similarity">
    <text evidence="1">Belongs to the ABC transporter superfamily.</text>
</comment>
<dbReference type="GO" id="GO:0016887">
    <property type="term" value="F:ATP hydrolysis activity"/>
    <property type="evidence" value="ECO:0007669"/>
    <property type="project" value="InterPro"/>
</dbReference>
<evidence type="ECO:0000256" key="2">
    <source>
        <dbReference type="ARBA" id="ARBA00022448"/>
    </source>
</evidence>
<sequence length="303" mass="33176">MTTVDLSGVSRWYGNVVAVNDISMTLGPGVTGLLGPNGAGKTTLLHMMAGFLAPSRGTVTLDGAPTWRNPDVYRRLGLVSEREAVHTFLTAYEFVLASARLHRLPDPEDAARRAIELVEMAPAQDRRIGTYSKGMRQRTRVAAALVHDPQVLLLDEPFNGMDPRQRLHMMELLHRLGDAGRTILFSSHILEEVEQVSGTVQVIVAGRLAASGDFRTIRRLMTNRPHVFAVHSSDDRRLAVALMAEPSVTGVEIDRTGLTVRAGDYGSFTRALPKVALASGIRVRRLLPSDESLESVFSYLVEA</sequence>
<keyword evidence="3" id="KW-0547">Nucleotide-binding</keyword>
<name>A0A1H3ME86_9ACTN</name>
<reference evidence="7" key="1">
    <citation type="submission" date="2016-10" db="EMBL/GenBank/DDBJ databases">
        <authorList>
            <person name="Varghese N."/>
            <person name="Submissions S."/>
        </authorList>
    </citation>
    <scope>NUCLEOTIDE SEQUENCE [LARGE SCALE GENOMIC DNA]</scope>
    <source>
        <strain evidence="7">DSM 45245</strain>
    </source>
</reference>
<evidence type="ECO:0000256" key="3">
    <source>
        <dbReference type="ARBA" id="ARBA00022741"/>
    </source>
</evidence>
<dbReference type="PANTHER" id="PTHR43335">
    <property type="entry name" value="ABC TRANSPORTER, ATP-BINDING PROTEIN"/>
    <property type="match status" value="1"/>
</dbReference>
<dbReference type="OrthoDB" id="9781246at2"/>
<evidence type="ECO:0000256" key="1">
    <source>
        <dbReference type="ARBA" id="ARBA00005417"/>
    </source>
</evidence>
<evidence type="ECO:0000313" key="6">
    <source>
        <dbReference type="EMBL" id="SDY74325.1"/>
    </source>
</evidence>
<keyword evidence="4 6" id="KW-0067">ATP-binding</keyword>
<gene>
    <name evidence="6" type="ORF">SAMN05444365_103320</name>
</gene>
<protein>
    <submittedName>
        <fullName evidence="6">ABC-2 type transport system ATP-binding protein</fullName>
    </submittedName>
</protein>
<dbReference type="STRING" id="405436.SAMN05444365_103320"/>
<dbReference type="EMBL" id="FNPH01000003">
    <property type="protein sequence ID" value="SDY74325.1"/>
    <property type="molecule type" value="Genomic_DNA"/>
</dbReference>
<feature type="domain" description="ABC transporter" evidence="5">
    <location>
        <begin position="4"/>
        <end position="230"/>
    </location>
</feature>
<dbReference type="GO" id="GO:0005524">
    <property type="term" value="F:ATP binding"/>
    <property type="evidence" value="ECO:0007669"/>
    <property type="project" value="UniProtKB-KW"/>
</dbReference>
<dbReference type="AlphaFoldDB" id="A0A1H3ME86"/>
<dbReference type="Gene3D" id="3.40.50.300">
    <property type="entry name" value="P-loop containing nucleotide triphosphate hydrolases"/>
    <property type="match status" value="1"/>
</dbReference>
<accession>A0A1H3ME86</accession>
<dbReference type="PANTHER" id="PTHR43335:SF11">
    <property type="entry name" value="ABC TRANSPORTER RELATED"/>
    <property type="match status" value="1"/>
</dbReference>
<dbReference type="PROSITE" id="PS50893">
    <property type="entry name" value="ABC_TRANSPORTER_2"/>
    <property type="match status" value="1"/>
</dbReference>
<evidence type="ECO:0000259" key="5">
    <source>
        <dbReference type="PROSITE" id="PS50893"/>
    </source>
</evidence>
<dbReference type="InterPro" id="IPR003439">
    <property type="entry name" value="ABC_transporter-like_ATP-bd"/>
</dbReference>
<keyword evidence="7" id="KW-1185">Reference proteome</keyword>
<dbReference type="Pfam" id="PF00005">
    <property type="entry name" value="ABC_tran"/>
    <property type="match status" value="1"/>
</dbReference>
<dbReference type="SUPFAM" id="SSF52540">
    <property type="entry name" value="P-loop containing nucleoside triphosphate hydrolases"/>
    <property type="match status" value="1"/>
</dbReference>
<evidence type="ECO:0000313" key="7">
    <source>
        <dbReference type="Proteomes" id="UP000242415"/>
    </source>
</evidence>
<dbReference type="SMART" id="SM00382">
    <property type="entry name" value="AAA"/>
    <property type="match status" value="1"/>
</dbReference>
<organism evidence="6 7">
    <name type="scientific">Micromonospora pattaloongensis</name>
    <dbReference type="NCBI Taxonomy" id="405436"/>
    <lineage>
        <taxon>Bacteria</taxon>
        <taxon>Bacillati</taxon>
        <taxon>Actinomycetota</taxon>
        <taxon>Actinomycetes</taxon>
        <taxon>Micromonosporales</taxon>
        <taxon>Micromonosporaceae</taxon>
        <taxon>Micromonospora</taxon>
    </lineage>
</organism>
<dbReference type="CDD" id="cd03230">
    <property type="entry name" value="ABC_DR_subfamily_A"/>
    <property type="match status" value="1"/>
</dbReference>
<keyword evidence="2" id="KW-0813">Transport</keyword>
<proteinExistence type="inferred from homology"/>
<dbReference type="Proteomes" id="UP000242415">
    <property type="component" value="Unassembled WGS sequence"/>
</dbReference>
<dbReference type="InterPro" id="IPR003593">
    <property type="entry name" value="AAA+_ATPase"/>
</dbReference>